<accession>A0A139H5N5</accession>
<gene>
    <name evidence="2" type="ORF">AC578_4355</name>
</gene>
<evidence type="ECO:0000313" key="2">
    <source>
        <dbReference type="EMBL" id="KXS97783.1"/>
    </source>
</evidence>
<proteinExistence type="predicted"/>
<organism evidence="2 3">
    <name type="scientific">Pseudocercospora eumusae</name>
    <dbReference type="NCBI Taxonomy" id="321146"/>
    <lineage>
        <taxon>Eukaryota</taxon>
        <taxon>Fungi</taxon>
        <taxon>Dikarya</taxon>
        <taxon>Ascomycota</taxon>
        <taxon>Pezizomycotina</taxon>
        <taxon>Dothideomycetes</taxon>
        <taxon>Dothideomycetidae</taxon>
        <taxon>Mycosphaerellales</taxon>
        <taxon>Mycosphaerellaceae</taxon>
        <taxon>Pseudocercospora</taxon>
    </lineage>
</organism>
<protein>
    <submittedName>
        <fullName evidence="2">Uncharacterized protein</fullName>
    </submittedName>
</protein>
<feature type="region of interest" description="Disordered" evidence="1">
    <location>
        <begin position="38"/>
        <end position="75"/>
    </location>
</feature>
<comment type="caution">
    <text evidence="2">The sequence shown here is derived from an EMBL/GenBank/DDBJ whole genome shotgun (WGS) entry which is preliminary data.</text>
</comment>
<feature type="compositionally biased region" description="Polar residues" evidence="1">
    <location>
        <begin position="50"/>
        <end position="75"/>
    </location>
</feature>
<sequence>MNELRQWHKLHYLLLSRVFKGPSLRATAASFQYQSHNIHPKAPRLPTTIPKPTTMSLQKTSPPHTSTKTNNQDTSHTLDTGHFTFFHFTNNDTSTAPPPPSPSQISFINRLRHTYRCRQPHAEKEKKFDEWLTRNPNVVVIWDSSDDDEHVDVDVDGEVEKYLSNFFRNVDVGKKGV</sequence>
<dbReference type="EMBL" id="LFZN01000133">
    <property type="protein sequence ID" value="KXS97783.1"/>
    <property type="molecule type" value="Genomic_DNA"/>
</dbReference>
<evidence type="ECO:0000256" key="1">
    <source>
        <dbReference type="SAM" id="MobiDB-lite"/>
    </source>
</evidence>
<dbReference type="Proteomes" id="UP000070133">
    <property type="component" value="Unassembled WGS sequence"/>
</dbReference>
<keyword evidence="3" id="KW-1185">Reference proteome</keyword>
<reference evidence="2 3" key="1">
    <citation type="submission" date="2015-07" db="EMBL/GenBank/DDBJ databases">
        <title>Comparative genomics of the Sigatoka disease complex on banana suggests a link between parallel evolutionary changes in Pseudocercospora fijiensis and Pseudocercospora eumusae and increased virulence on the banana host.</title>
        <authorList>
            <person name="Chang T.-C."/>
            <person name="Salvucci A."/>
            <person name="Crous P.W."/>
            <person name="Stergiopoulos I."/>
        </authorList>
    </citation>
    <scope>NUCLEOTIDE SEQUENCE [LARGE SCALE GENOMIC DNA]</scope>
    <source>
        <strain evidence="2 3">CBS 114824</strain>
    </source>
</reference>
<evidence type="ECO:0000313" key="3">
    <source>
        <dbReference type="Proteomes" id="UP000070133"/>
    </source>
</evidence>
<name>A0A139H5N5_9PEZI</name>
<dbReference type="AlphaFoldDB" id="A0A139H5N5"/>